<organism evidence="8 9">
    <name type="scientific">Microbulbifer celer</name>
    <dbReference type="NCBI Taxonomy" id="435905"/>
    <lineage>
        <taxon>Bacteria</taxon>
        <taxon>Pseudomonadati</taxon>
        <taxon>Pseudomonadota</taxon>
        <taxon>Gammaproteobacteria</taxon>
        <taxon>Cellvibrionales</taxon>
        <taxon>Microbulbiferaceae</taxon>
        <taxon>Microbulbifer</taxon>
    </lineage>
</organism>
<evidence type="ECO:0000313" key="8">
    <source>
        <dbReference type="EMBL" id="MFD1217356.1"/>
    </source>
</evidence>
<name>A0ABW3UA92_9GAMM</name>
<dbReference type="EMBL" id="JBHTLR010000014">
    <property type="protein sequence ID" value="MFD1217356.1"/>
    <property type="molecule type" value="Genomic_DNA"/>
</dbReference>
<feature type="region of interest" description="Disordered" evidence="5">
    <location>
        <begin position="1"/>
        <end position="22"/>
    </location>
</feature>
<reference evidence="9" key="1">
    <citation type="journal article" date="2019" name="Int. J. Syst. Evol. Microbiol.">
        <title>The Global Catalogue of Microorganisms (GCM) 10K type strain sequencing project: providing services to taxonomists for standard genome sequencing and annotation.</title>
        <authorList>
            <consortium name="The Broad Institute Genomics Platform"/>
            <consortium name="The Broad Institute Genome Sequencing Center for Infectious Disease"/>
            <person name="Wu L."/>
            <person name="Ma J."/>
        </authorList>
    </citation>
    <scope>NUCLEOTIDE SEQUENCE [LARGE SCALE GENOMIC DNA]</scope>
    <source>
        <strain evidence="9">CCUG 54356</strain>
    </source>
</reference>
<feature type="transmembrane region" description="Helical" evidence="6">
    <location>
        <begin position="229"/>
        <end position="248"/>
    </location>
</feature>
<dbReference type="RefSeq" id="WP_230437391.1">
    <property type="nucleotide sequence ID" value="NZ_CP087715.1"/>
</dbReference>
<evidence type="ECO:0000256" key="6">
    <source>
        <dbReference type="SAM" id="Phobius"/>
    </source>
</evidence>
<feature type="transmembrane region" description="Helical" evidence="6">
    <location>
        <begin position="254"/>
        <end position="271"/>
    </location>
</feature>
<feature type="transmembrane region" description="Helical" evidence="6">
    <location>
        <begin position="131"/>
        <end position="148"/>
    </location>
</feature>
<keyword evidence="4 6" id="KW-0472">Membrane</keyword>
<protein>
    <submittedName>
        <fullName evidence="8">O-antigen ligase family protein</fullName>
    </submittedName>
</protein>
<keyword evidence="3 6" id="KW-1133">Transmembrane helix</keyword>
<dbReference type="Pfam" id="PF04932">
    <property type="entry name" value="Wzy_C"/>
    <property type="match status" value="1"/>
</dbReference>
<evidence type="ECO:0000256" key="4">
    <source>
        <dbReference type="ARBA" id="ARBA00023136"/>
    </source>
</evidence>
<feature type="transmembrane region" description="Helical" evidence="6">
    <location>
        <begin position="44"/>
        <end position="64"/>
    </location>
</feature>
<keyword evidence="2 6" id="KW-0812">Transmembrane</keyword>
<feature type="transmembrane region" description="Helical" evidence="6">
    <location>
        <begin position="70"/>
        <end position="87"/>
    </location>
</feature>
<gene>
    <name evidence="8" type="ORF">ACFQ2X_12155</name>
</gene>
<keyword evidence="8" id="KW-0436">Ligase</keyword>
<comment type="subcellular location">
    <subcellularLocation>
        <location evidence="1">Membrane</location>
        <topology evidence="1">Multi-pass membrane protein</topology>
    </subcellularLocation>
</comment>
<feature type="transmembrane region" description="Helical" evidence="6">
    <location>
        <begin position="155"/>
        <end position="179"/>
    </location>
</feature>
<keyword evidence="9" id="KW-1185">Reference proteome</keyword>
<sequence length="481" mass="52775">MKTDTPTATASTAAEPSSPSDALHTLPAWTQPWWQDNVLMQPKVWLQLTAVIALLVYSFFGIGVEDADKFAQLAYLLGLVMLGIYGGPVQGVSLRHSTIVWLAVAAIGVALVSWIGSWLLHPDWAESSFKVHRLTAWFAMIPVAVILGGRSRNAYALWGVALAGLLLAPWVAGGGLAEWEQGLTGTRIDFGLHNAQHTAMLYGTAALGLLAFAPRILRRRPSLSAPANWSIRAAWIVTLAFSLTAILLTQTRGVWLGLITGLLVLAVAGIVTLHSRFHSRRRIIVAGTAITTVFALVLGFSLFGTMVEHRLQDERQTLTLLQQGELKSIPYSSTGTRIHTWVEALKWIQQRPLIGWGGNGRSLIFDHSQNLPQDIRARFGHLHSTYLDLLVNFGLLGLILLAALVYWLLSRALRFYRAGLMRGSDVLFAFSFATFFAVINGFESYLFFDSGKLVLAIVGGGLLTQLWAAKRRQAEGIMKQQ</sequence>
<dbReference type="InterPro" id="IPR007016">
    <property type="entry name" value="O-antigen_ligase-rel_domated"/>
</dbReference>
<evidence type="ECO:0000256" key="1">
    <source>
        <dbReference type="ARBA" id="ARBA00004141"/>
    </source>
</evidence>
<feature type="domain" description="O-antigen ligase-related" evidence="7">
    <location>
        <begin position="238"/>
        <end position="401"/>
    </location>
</feature>
<dbReference type="PANTHER" id="PTHR37422:SF13">
    <property type="entry name" value="LIPOPOLYSACCHARIDE BIOSYNTHESIS PROTEIN PA4999-RELATED"/>
    <property type="match status" value="1"/>
</dbReference>
<evidence type="ECO:0000256" key="5">
    <source>
        <dbReference type="SAM" id="MobiDB-lite"/>
    </source>
</evidence>
<comment type="caution">
    <text evidence="8">The sequence shown here is derived from an EMBL/GenBank/DDBJ whole genome shotgun (WGS) entry which is preliminary data.</text>
</comment>
<proteinExistence type="predicted"/>
<feature type="transmembrane region" description="Helical" evidence="6">
    <location>
        <begin position="451"/>
        <end position="469"/>
    </location>
</feature>
<accession>A0ABW3UA92</accession>
<feature type="transmembrane region" description="Helical" evidence="6">
    <location>
        <begin position="420"/>
        <end position="439"/>
    </location>
</feature>
<feature type="transmembrane region" description="Helical" evidence="6">
    <location>
        <begin position="99"/>
        <end position="119"/>
    </location>
</feature>
<dbReference type="InterPro" id="IPR051533">
    <property type="entry name" value="WaaL-like"/>
</dbReference>
<dbReference type="GO" id="GO:0016874">
    <property type="term" value="F:ligase activity"/>
    <property type="evidence" value="ECO:0007669"/>
    <property type="project" value="UniProtKB-KW"/>
</dbReference>
<evidence type="ECO:0000256" key="3">
    <source>
        <dbReference type="ARBA" id="ARBA00022989"/>
    </source>
</evidence>
<feature type="transmembrane region" description="Helical" evidence="6">
    <location>
        <begin position="199"/>
        <end position="217"/>
    </location>
</feature>
<evidence type="ECO:0000256" key="2">
    <source>
        <dbReference type="ARBA" id="ARBA00022692"/>
    </source>
</evidence>
<feature type="transmembrane region" description="Helical" evidence="6">
    <location>
        <begin position="389"/>
        <end position="408"/>
    </location>
</feature>
<feature type="transmembrane region" description="Helical" evidence="6">
    <location>
        <begin position="283"/>
        <end position="303"/>
    </location>
</feature>
<evidence type="ECO:0000259" key="7">
    <source>
        <dbReference type="Pfam" id="PF04932"/>
    </source>
</evidence>
<dbReference type="Proteomes" id="UP001597264">
    <property type="component" value="Unassembled WGS sequence"/>
</dbReference>
<evidence type="ECO:0000313" key="9">
    <source>
        <dbReference type="Proteomes" id="UP001597264"/>
    </source>
</evidence>
<dbReference type="PANTHER" id="PTHR37422">
    <property type="entry name" value="TEICHURONIC ACID BIOSYNTHESIS PROTEIN TUAE"/>
    <property type="match status" value="1"/>
</dbReference>